<evidence type="ECO:0000313" key="3">
    <source>
        <dbReference type="Proteomes" id="UP001235030"/>
    </source>
</evidence>
<dbReference type="Gene3D" id="1.10.10.2840">
    <property type="entry name" value="PucR C-terminal helix-turn-helix domain"/>
    <property type="match status" value="1"/>
</dbReference>
<dbReference type="Pfam" id="PF13556">
    <property type="entry name" value="HTH_30"/>
    <property type="match status" value="1"/>
</dbReference>
<dbReference type="EMBL" id="CP101637">
    <property type="protein sequence ID" value="WMT80775.1"/>
    <property type="molecule type" value="Genomic_DNA"/>
</dbReference>
<dbReference type="InterPro" id="IPR042070">
    <property type="entry name" value="PucR_C-HTH_sf"/>
</dbReference>
<dbReference type="RefSeq" id="WP_228104998.1">
    <property type="nucleotide sequence ID" value="NZ_CP101637.1"/>
</dbReference>
<name>A0ABY9Q0G1_9FIRM</name>
<accession>A0ABY9Q0G1</accession>
<dbReference type="InterPro" id="IPR051448">
    <property type="entry name" value="CdaR-like_regulators"/>
</dbReference>
<organism evidence="2 3">
    <name type="scientific">Terrisporobacter mayombei</name>
    <dbReference type="NCBI Taxonomy" id="1541"/>
    <lineage>
        <taxon>Bacteria</taxon>
        <taxon>Bacillati</taxon>
        <taxon>Bacillota</taxon>
        <taxon>Clostridia</taxon>
        <taxon>Peptostreptococcales</taxon>
        <taxon>Peptostreptococcaceae</taxon>
        <taxon>Terrisporobacter</taxon>
    </lineage>
</organism>
<dbReference type="InterPro" id="IPR025736">
    <property type="entry name" value="PucR_C-HTH_dom"/>
</dbReference>
<proteinExistence type="predicted"/>
<dbReference type="PANTHER" id="PTHR33744:SF15">
    <property type="entry name" value="CARBOHYDRATE DIACID REGULATOR"/>
    <property type="match status" value="1"/>
</dbReference>
<dbReference type="Proteomes" id="UP001235030">
    <property type="component" value="Chromosome"/>
</dbReference>
<keyword evidence="3" id="KW-1185">Reference proteome</keyword>
<sequence length="514" mass="60883">MSTTMNEISKYLLKYKPKVLIQENITISNYYYLHNKLNDFNSNCLYVCKSSQLPNNINNNDIINLLIILDAPLPSYLQWWDRYNLILLEENSCNIYVLLEKLQDLINMDSTLNHLTTKLIDGISKNLPINELIAIVYNYLKNPILLTNTCGYVLSSYVGDDPIDEPIWEEQIGTGYADVSYLKNIYYDLNFRQSISFFNQPIMVDYTDMMNHRMLISTLKKENFNVANIHVLEVNKPFSRIDMKILDMLNKILLPLISNDSRIVLSKQSPFDYLFYYLVNCKEYDENYINDYSNIFDLNLKNDLLLIYIEDLSHIDSYQKLKYLYDMISHIFYNNYIYFYDNKIFILYKGSKKLKEDEHRLFTQFLKENNLKAGVSQPFVNLKDFKNANYQGIKAIYVSKKMNRGEYISYYNDFIINNLVFTFIRNNNMNDLIDIALMDFIGESNEEVVETLKIYCENNGDMQKTSGELHIHYNTLKYRLQKIKDLYCMDIFDSDYILKLKLSFLALDFLQSKI</sequence>
<protein>
    <recommendedName>
        <fullName evidence="1">PucR C-terminal helix-turn-helix domain-containing protein</fullName>
    </recommendedName>
</protein>
<evidence type="ECO:0000259" key="1">
    <source>
        <dbReference type="Pfam" id="PF13556"/>
    </source>
</evidence>
<gene>
    <name evidence="2" type="ORF">TEMA_10970</name>
</gene>
<evidence type="ECO:0000313" key="2">
    <source>
        <dbReference type="EMBL" id="WMT80775.1"/>
    </source>
</evidence>
<dbReference type="PANTHER" id="PTHR33744">
    <property type="entry name" value="CARBOHYDRATE DIACID REGULATOR"/>
    <property type="match status" value="1"/>
</dbReference>
<feature type="domain" description="PucR C-terminal helix-turn-helix" evidence="1">
    <location>
        <begin position="449"/>
        <end position="505"/>
    </location>
</feature>
<reference evidence="2 3" key="1">
    <citation type="submission" date="2022-07" db="EMBL/GenBank/DDBJ databases">
        <title>Genome sequence of Terrisporobacter mayombei DSM6539.</title>
        <authorList>
            <person name="Boeer T."/>
            <person name="Bengelsdorf F.R."/>
            <person name="Daniel R."/>
            <person name="Poehlein A."/>
        </authorList>
    </citation>
    <scope>NUCLEOTIDE SEQUENCE [LARGE SCALE GENOMIC DNA]</scope>
    <source>
        <strain evidence="2 3">DSM 6539</strain>
    </source>
</reference>